<sequence>MGAAIGLAALGACVTANAGDNPLPSALEAGWKGKPVCELLHRSDIHRVLKCSFAPGVGHERHFHPAHFGYALSGGTMKLTDANGDRIARIATGSSYSSDGVAWHQVVNVGDTTVTYLIVEEL</sequence>
<dbReference type="EMBL" id="CP064654">
    <property type="protein sequence ID" value="QPD00542.1"/>
    <property type="molecule type" value="Genomic_DNA"/>
</dbReference>
<feature type="chain" id="PRO_5032568288" evidence="1">
    <location>
        <begin position="19"/>
        <end position="122"/>
    </location>
</feature>
<dbReference type="AlphaFoldDB" id="A0A7S8F7G8"/>
<evidence type="ECO:0000313" key="3">
    <source>
        <dbReference type="EMBL" id="QPD00542.1"/>
    </source>
</evidence>
<dbReference type="SUPFAM" id="SSF51182">
    <property type="entry name" value="RmlC-like cupins"/>
    <property type="match status" value="1"/>
</dbReference>
<dbReference type="KEGG" id="qso:IRL76_12990"/>
<dbReference type="Gene3D" id="2.60.120.10">
    <property type="entry name" value="Jelly Rolls"/>
    <property type="match status" value="1"/>
</dbReference>
<dbReference type="InterPro" id="IPR014710">
    <property type="entry name" value="RmlC-like_jellyroll"/>
</dbReference>
<feature type="signal peptide" evidence="1">
    <location>
        <begin position="1"/>
        <end position="18"/>
    </location>
</feature>
<name>A0A7S8F7G8_9SPHN</name>
<evidence type="ECO:0000256" key="1">
    <source>
        <dbReference type="SAM" id="SignalP"/>
    </source>
</evidence>
<accession>A0A7S8F7G8</accession>
<organism evidence="3 4">
    <name type="scientific">Qipengyuania soli</name>
    <dbReference type="NCBI Taxonomy" id="2782568"/>
    <lineage>
        <taxon>Bacteria</taxon>
        <taxon>Pseudomonadati</taxon>
        <taxon>Pseudomonadota</taxon>
        <taxon>Alphaproteobacteria</taxon>
        <taxon>Sphingomonadales</taxon>
        <taxon>Erythrobacteraceae</taxon>
        <taxon>Qipengyuania</taxon>
    </lineage>
</organism>
<reference evidence="3 4" key="1">
    <citation type="submission" date="2020-11" db="EMBL/GenBank/DDBJ databases">
        <title>The genome sequence of Erythrobacter sp. 6D36.</title>
        <authorList>
            <person name="Liu Y."/>
        </authorList>
    </citation>
    <scope>NUCLEOTIDE SEQUENCE [LARGE SCALE GENOMIC DNA]</scope>
    <source>
        <strain evidence="3 4">6D36</strain>
    </source>
</reference>
<keyword evidence="4" id="KW-1185">Reference proteome</keyword>
<evidence type="ECO:0000259" key="2">
    <source>
        <dbReference type="Pfam" id="PF07883"/>
    </source>
</evidence>
<feature type="domain" description="Cupin type-2" evidence="2">
    <location>
        <begin position="52"/>
        <end position="119"/>
    </location>
</feature>
<dbReference type="InterPro" id="IPR011051">
    <property type="entry name" value="RmlC_Cupin_sf"/>
</dbReference>
<keyword evidence="1" id="KW-0732">Signal</keyword>
<dbReference type="Proteomes" id="UP000594459">
    <property type="component" value="Chromosome"/>
</dbReference>
<dbReference type="InterPro" id="IPR013096">
    <property type="entry name" value="Cupin_2"/>
</dbReference>
<protein>
    <submittedName>
        <fullName evidence="3">Cupin domain-containing protein</fullName>
    </submittedName>
</protein>
<gene>
    <name evidence="3" type="ORF">IRL76_12990</name>
</gene>
<proteinExistence type="predicted"/>
<evidence type="ECO:0000313" key="4">
    <source>
        <dbReference type="Proteomes" id="UP000594459"/>
    </source>
</evidence>
<dbReference type="Pfam" id="PF07883">
    <property type="entry name" value="Cupin_2"/>
    <property type="match status" value="1"/>
</dbReference>